<accession>A0A6J4RD47</accession>
<evidence type="ECO:0000313" key="2">
    <source>
        <dbReference type="EMBL" id="CAA9467881.1"/>
    </source>
</evidence>
<sequence length="94" mass="9947">MLIDAVDPRYGGSPDPDDERRRRWEPMDKRVTVPFLGSAVCFIVSSVSTTPEAHYGLTLAASGLGLIAARAALTGRDGRAARDDGSPAGDETSE</sequence>
<feature type="region of interest" description="Disordered" evidence="1">
    <location>
        <begin position="1"/>
        <end position="23"/>
    </location>
</feature>
<name>A0A6J4RD47_9ACTN</name>
<protein>
    <submittedName>
        <fullName evidence="2">Uncharacterized protein</fullName>
    </submittedName>
</protein>
<gene>
    <name evidence="2" type="ORF">AVDCRST_MAG38-895</name>
</gene>
<feature type="region of interest" description="Disordered" evidence="1">
    <location>
        <begin position="75"/>
        <end position="94"/>
    </location>
</feature>
<organism evidence="2">
    <name type="scientific">uncultured Solirubrobacteraceae bacterium</name>
    <dbReference type="NCBI Taxonomy" id="1162706"/>
    <lineage>
        <taxon>Bacteria</taxon>
        <taxon>Bacillati</taxon>
        <taxon>Actinomycetota</taxon>
        <taxon>Thermoleophilia</taxon>
        <taxon>Solirubrobacterales</taxon>
        <taxon>Solirubrobacteraceae</taxon>
        <taxon>environmental samples</taxon>
    </lineage>
</organism>
<proteinExistence type="predicted"/>
<feature type="compositionally biased region" description="Basic and acidic residues" evidence="1">
    <location>
        <begin position="76"/>
        <end position="85"/>
    </location>
</feature>
<dbReference type="EMBL" id="CADCVJ010000062">
    <property type="protein sequence ID" value="CAA9467881.1"/>
    <property type="molecule type" value="Genomic_DNA"/>
</dbReference>
<evidence type="ECO:0000256" key="1">
    <source>
        <dbReference type="SAM" id="MobiDB-lite"/>
    </source>
</evidence>
<reference evidence="2" key="1">
    <citation type="submission" date="2020-02" db="EMBL/GenBank/DDBJ databases">
        <authorList>
            <person name="Meier V. D."/>
        </authorList>
    </citation>
    <scope>NUCLEOTIDE SEQUENCE</scope>
    <source>
        <strain evidence="2">AVDCRST_MAG38</strain>
    </source>
</reference>
<dbReference type="AlphaFoldDB" id="A0A6J4RD47"/>